<dbReference type="EMBL" id="KZ857414">
    <property type="protein sequence ID" value="RDX47976.1"/>
    <property type="molecule type" value="Genomic_DNA"/>
</dbReference>
<organism evidence="1 2">
    <name type="scientific">Lentinus brumalis</name>
    <dbReference type="NCBI Taxonomy" id="2498619"/>
    <lineage>
        <taxon>Eukaryota</taxon>
        <taxon>Fungi</taxon>
        <taxon>Dikarya</taxon>
        <taxon>Basidiomycota</taxon>
        <taxon>Agaricomycotina</taxon>
        <taxon>Agaricomycetes</taxon>
        <taxon>Polyporales</taxon>
        <taxon>Polyporaceae</taxon>
        <taxon>Lentinus</taxon>
    </lineage>
</organism>
<name>A0A371D607_9APHY</name>
<proteinExistence type="predicted"/>
<reference evidence="1 2" key="1">
    <citation type="journal article" date="2018" name="Biotechnol. Biofuels">
        <title>Integrative visual omics of the white-rot fungus Polyporus brumalis exposes the biotechnological potential of its oxidative enzymes for delignifying raw plant biomass.</title>
        <authorList>
            <person name="Miyauchi S."/>
            <person name="Rancon A."/>
            <person name="Drula E."/>
            <person name="Hage H."/>
            <person name="Chaduli D."/>
            <person name="Favel A."/>
            <person name="Grisel S."/>
            <person name="Henrissat B."/>
            <person name="Herpoel-Gimbert I."/>
            <person name="Ruiz-Duenas F.J."/>
            <person name="Chevret D."/>
            <person name="Hainaut M."/>
            <person name="Lin J."/>
            <person name="Wang M."/>
            <person name="Pangilinan J."/>
            <person name="Lipzen A."/>
            <person name="Lesage-Meessen L."/>
            <person name="Navarro D."/>
            <person name="Riley R."/>
            <person name="Grigoriev I.V."/>
            <person name="Zhou S."/>
            <person name="Raouche S."/>
            <person name="Rosso M.N."/>
        </authorList>
    </citation>
    <scope>NUCLEOTIDE SEQUENCE [LARGE SCALE GENOMIC DNA]</scope>
    <source>
        <strain evidence="1 2">BRFM 1820</strain>
    </source>
</reference>
<gene>
    <name evidence="1" type="ORF">OH76DRAFT_689242</name>
</gene>
<dbReference type="AlphaFoldDB" id="A0A371D607"/>
<protein>
    <submittedName>
        <fullName evidence="1">Uncharacterized protein</fullName>
    </submittedName>
</protein>
<accession>A0A371D607</accession>
<dbReference type="Proteomes" id="UP000256964">
    <property type="component" value="Unassembled WGS sequence"/>
</dbReference>
<keyword evidence="2" id="KW-1185">Reference proteome</keyword>
<evidence type="ECO:0000313" key="2">
    <source>
        <dbReference type="Proteomes" id="UP000256964"/>
    </source>
</evidence>
<evidence type="ECO:0000313" key="1">
    <source>
        <dbReference type="EMBL" id="RDX47976.1"/>
    </source>
</evidence>
<sequence>MTVFESATELEAASVSIRSRRLPYSQLRQYPGRDYASVGRLGRGCPLSKGEVKHAQADGKDTLCEVSSMCPRLGDATYPPSAGRGNSIIDVQPRRRLCELGRTVRSVAPGSGVLVNKLQEVVARWLVQDRRFPGRPASALIASPLGTLVLHLRAFSRVEVS</sequence>